<keyword evidence="2" id="KW-0418">Kinase</keyword>
<dbReference type="PANTHER" id="PTHR44329">
    <property type="entry name" value="SERINE/THREONINE-PROTEIN KINASE TNNI3K-RELATED"/>
    <property type="match status" value="1"/>
</dbReference>
<dbReference type="AlphaFoldDB" id="S7Q616"/>
<dbReference type="HOGENOM" id="CLU_000288_7_18_1"/>
<dbReference type="SUPFAM" id="SSF56112">
    <property type="entry name" value="Protein kinase-like (PK-like)"/>
    <property type="match status" value="1"/>
</dbReference>
<dbReference type="PROSITE" id="PS50011">
    <property type="entry name" value="PROTEIN_KINASE_DOM"/>
    <property type="match status" value="1"/>
</dbReference>
<dbReference type="EMBL" id="KB469303">
    <property type="protein sequence ID" value="EPQ54922.1"/>
    <property type="molecule type" value="Genomic_DNA"/>
</dbReference>
<dbReference type="OrthoDB" id="4062651at2759"/>
<dbReference type="PROSITE" id="PS00109">
    <property type="entry name" value="PROTEIN_KINASE_TYR"/>
    <property type="match status" value="1"/>
</dbReference>
<dbReference type="GeneID" id="19306173"/>
<dbReference type="eggNOG" id="KOG0192">
    <property type="taxonomic scope" value="Eukaryota"/>
</dbReference>
<keyword evidence="2" id="KW-0808">Transferase</keyword>
<accession>S7Q616</accession>
<organism evidence="2 3">
    <name type="scientific">Gloeophyllum trabeum (strain ATCC 11539 / FP-39264 / Madison 617)</name>
    <name type="common">Brown rot fungus</name>
    <dbReference type="NCBI Taxonomy" id="670483"/>
    <lineage>
        <taxon>Eukaryota</taxon>
        <taxon>Fungi</taxon>
        <taxon>Dikarya</taxon>
        <taxon>Basidiomycota</taxon>
        <taxon>Agaricomycotina</taxon>
        <taxon>Agaricomycetes</taxon>
        <taxon>Gloeophyllales</taxon>
        <taxon>Gloeophyllaceae</taxon>
        <taxon>Gloeophyllum</taxon>
    </lineage>
</organism>
<dbReference type="InterPro" id="IPR001245">
    <property type="entry name" value="Ser-Thr/Tyr_kinase_cat_dom"/>
</dbReference>
<dbReference type="STRING" id="670483.S7Q616"/>
<proteinExistence type="predicted"/>
<evidence type="ECO:0000313" key="3">
    <source>
        <dbReference type="Proteomes" id="UP000030669"/>
    </source>
</evidence>
<dbReference type="Proteomes" id="UP000030669">
    <property type="component" value="Unassembled WGS sequence"/>
</dbReference>
<name>S7Q616_GLOTA</name>
<evidence type="ECO:0000313" key="2">
    <source>
        <dbReference type="EMBL" id="EPQ54922.1"/>
    </source>
</evidence>
<dbReference type="GO" id="GO:0005524">
    <property type="term" value="F:ATP binding"/>
    <property type="evidence" value="ECO:0007669"/>
    <property type="project" value="InterPro"/>
</dbReference>
<gene>
    <name evidence="2" type="ORF">GLOTRDRAFT_43094</name>
</gene>
<dbReference type="KEGG" id="gtr:GLOTRDRAFT_43094"/>
<feature type="domain" description="Protein kinase" evidence="1">
    <location>
        <begin position="1"/>
        <end position="232"/>
    </location>
</feature>
<dbReference type="PRINTS" id="PR00109">
    <property type="entry name" value="TYRKINASE"/>
</dbReference>
<reference evidence="2 3" key="1">
    <citation type="journal article" date="2012" name="Science">
        <title>The Paleozoic origin of enzymatic lignin decomposition reconstructed from 31 fungal genomes.</title>
        <authorList>
            <person name="Floudas D."/>
            <person name="Binder M."/>
            <person name="Riley R."/>
            <person name="Barry K."/>
            <person name="Blanchette R.A."/>
            <person name="Henrissat B."/>
            <person name="Martinez A.T."/>
            <person name="Otillar R."/>
            <person name="Spatafora J.W."/>
            <person name="Yadav J.S."/>
            <person name="Aerts A."/>
            <person name="Benoit I."/>
            <person name="Boyd A."/>
            <person name="Carlson A."/>
            <person name="Copeland A."/>
            <person name="Coutinho P.M."/>
            <person name="de Vries R.P."/>
            <person name="Ferreira P."/>
            <person name="Findley K."/>
            <person name="Foster B."/>
            <person name="Gaskell J."/>
            <person name="Glotzer D."/>
            <person name="Gorecki P."/>
            <person name="Heitman J."/>
            <person name="Hesse C."/>
            <person name="Hori C."/>
            <person name="Igarashi K."/>
            <person name="Jurgens J.A."/>
            <person name="Kallen N."/>
            <person name="Kersten P."/>
            <person name="Kohler A."/>
            <person name="Kuees U."/>
            <person name="Kumar T.K.A."/>
            <person name="Kuo A."/>
            <person name="LaButti K."/>
            <person name="Larrondo L.F."/>
            <person name="Lindquist E."/>
            <person name="Ling A."/>
            <person name="Lombard V."/>
            <person name="Lucas S."/>
            <person name="Lundell T."/>
            <person name="Martin R."/>
            <person name="McLaughlin D.J."/>
            <person name="Morgenstern I."/>
            <person name="Morin E."/>
            <person name="Murat C."/>
            <person name="Nagy L.G."/>
            <person name="Nolan M."/>
            <person name="Ohm R.A."/>
            <person name="Patyshakuliyeva A."/>
            <person name="Rokas A."/>
            <person name="Ruiz-Duenas F.J."/>
            <person name="Sabat G."/>
            <person name="Salamov A."/>
            <person name="Samejima M."/>
            <person name="Schmutz J."/>
            <person name="Slot J.C."/>
            <person name="St John F."/>
            <person name="Stenlid J."/>
            <person name="Sun H."/>
            <person name="Sun S."/>
            <person name="Syed K."/>
            <person name="Tsang A."/>
            <person name="Wiebenga A."/>
            <person name="Young D."/>
            <person name="Pisabarro A."/>
            <person name="Eastwood D.C."/>
            <person name="Martin F."/>
            <person name="Cullen D."/>
            <person name="Grigoriev I.V."/>
            <person name="Hibbett D.S."/>
        </authorList>
    </citation>
    <scope>NUCLEOTIDE SEQUENCE [LARGE SCALE GENOMIC DNA]</scope>
    <source>
        <strain evidence="2 3">ATCC 11539</strain>
    </source>
</reference>
<dbReference type="Gene3D" id="1.10.510.10">
    <property type="entry name" value="Transferase(Phosphotransferase) domain 1"/>
    <property type="match status" value="1"/>
</dbReference>
<keyword evidence="3" id="KW-1185">Reference proteome</keyword>
<sequence>MDADGWAGQLVRREALVWRQLRHPFVLPFLGIDLESFDQVSLVSPWMANGNIRDYRGSQALTAQDIHRLLQEVALGLQYLHNQNVVHGDLRGGNILIDADHKVRLADFGLSVLAEATRGAYTSARQTGSVRWLAPELADPHAATWRKTRASDVWAFGCVCLEVCTERSPYAYVPHDALALLAIVAGRAPAERPDALGMSAALWEMCLRCWAPDPAQRLGSGDLVMEMGKVRFWRGWGGSGSDGVGAGR</sequence>
<evidence type="ECO:0000259" key="1">
    <source>
        <dbReference type="PROSITE" id="PS50011"/>
    </source>
</evidence>
<dbReference type="InterPro" id="IPR000719">
    <property type="entry name" value="Prot_kinase_dom"/>
</dbReference>
<dbReference type="InterPro" id="IPR011009">
    <property type="entry name" value="Kinase-like_dom_sf"/>
</dbReference>
<dbReference type="GO" id="GO:0004674">
    <property type="term" value="F:protein serine/threonine kinase activity"/>
    <property type="evidence" value="ECO:0007669"/>
    <property type="project" value="TreeGrafter"/>
</dbReference>
<dbReference type="InterPro" id="IPR008266">
    <property type="entry name" value="Tyr_kinase_AS"/>
</dbReference>
<dbReference type="RefSeq" id="XP_007866658.1">
    <property type="nucleotide sequence ID" value="XM_007868467.1"/>
</dbReference>
<dbReference type="InterPro" id="IPR051681">
    <property type="entry name" value="Ser/Thr_Kinases-Pseudokinases"/>
</dbReference>
<protein>
    <submittedName>
        <fullName evidence="2">Kinase-like protein</fullName>
    </submittedName>
</protein>
<dbReference type="Pfam" id="PF07714">
    <property type="entry name" value="PK_Tyr_Ser-Thr"/>
    <property type="match status" value="1"/>
</dbReference>
<dbReference type="OMA" id="WMENGHI"/>
<dbReference type="PIRSF" id="PIRSF000654">
    <property type="entry name" value="Integrin-linked_kinase"/>
    <property type="match status" value="1"/>
</dbReference>
<dbReference type="PANTHER" id="PTHR44329:SF214">
    <property type="entry name" value="PROTEIN KINASE DOMAIN-CONTAINING PROTEIN"/>
    <property type="match status" value="1"/>
</dbReference>